<dbReference type="NCBIfam" id="TIGR00550">
    <property type="entry name" value="nadA"/>
    <property type="match status" value="1"/>
</dbReference>
<accession>A0A3B0VHX7</accession>
<dbReference type="InterPro" id="IPR036094">
    <property type="entry name" value="NadA_sf"/>
</dbReference>
<dbReference type="EC" id="2.5.1.72" evidence="4"/>
<comment type="subcellular location">
    <subcellularLocation>
        <location evidence="2">Cytoplasm</location>
    </subcellularLocation>
</comment>
<dbReference type="InterPro" id="IPR003473">
    <property type="entry name" value="NadA"/>
</dbReference>
<dbReference type="GO" id="GO:0051539">
    <property type="term" value="F:4 iron, 4 sulfur cluster binding"/>
    <property type="evidence" value="ECO:0007669"/>
    <property type="project" value="UniProtKB-KW"/>
</dbReference>
<evidence type="ECO:0000256" key="3">
    <source>
        <dbReference type="ARBA" id="ARBA00005065"/>
    </source>
</evidence>
<dbReference type="GO" id="GO:0008987">
    <property type="term" value="F:quinolinate synthetase A activity"/>
    <property type="evidence" value="ECO:0007669"/>
    <property type="project" value="InterPro"/>
</dbReference>
<dbReference type="FunFam" id="3.40.50.10800:FF:000003">
    <property type="entry name" value="Quinolinate synthase A"/>
    <property type="match status" value="1"/>
</dbReference>
<comment type="cofactor">
    <cofactor evidence="1">
        <name>[4Fe-4S] cluster</name>
        <dbReference type="ChEBI" id="CHEBI:49883"/>
    </cofactor>
</comment>
<protein>
    <recommendedName>
        <fullName evidence="4">quinolinate synthase</fullName>
        <ecNumber evidence="4">2.5.1.72</ecNumber>
    </recommendedName>
</protein>
<keyword evidence="8 12" id="KW-0808">Transferase</keyword>
<dbReference type="PANTHER" id="PTHR30573">
    <property type="entry name" value="QUINOLINATE SYNTHETASE A"/>
    <property type="match status" value="1"/>
</dbReference>
<evidence type="ECO:0000256" key="10">
    <source>
        <dbReference type="ARBA" id="ARBA00023004"/>
    </source>
</evidence>
<dbReference type="Gene3D" id="3.40.50.10800">
    <property type="entry name" value="NadA-like"/>
    <property type="match status" value="3"/>
</dbReference>
<keyword evidence="9" id="KW-0479">Metal-binding</keyword>
<comment type="pathway">
    <text evidence="3">Cofactor biosynthesis; NAD(+) biosynthesis; quinolinate from iminoaspartate: step 1/1.</text>
</comment>
<dbReference type="Pfam" id="PF02445">
    <property type="entry name" value="NadA"/>
    <property type="match status" value="1"/>
</dbReference>
<evidence type="ECO:0000256" key="8">
    <source>
        <dbReference type="ARBA" id="ARBA00022679"/>
    </source>
</evidence>
<dbReference type="GO" id="GO:0005829">
    <property type="term" value="C:cytosol"/>
    <property type="evidence" value="ECO:0007669"/>
    <property type="project" value="TreeGrafter"/>
</dbReference>
<dbReference type="UniPathway" id="UPA00253">
    <property type="reaction ID" value="UER00327"/>
</dbReference>
<organism evidence="12">
    <name type="scientific">hydrothermal vent metagenome</name>
    <dbReference type="NCBI Taxonomy" id="652676"/>
    <lineage>
        <taxon>unclassified sequences</taxon>
        <taxon>metagenomes</taxon>
        <taxon>ecological metagenomes</taxon>
    </lineage>
</organism>
<keyword evidence="11" id="KW-0411">Iron-sulfur</keyword>
<evidence type="ECO:0000256" key="7">
    <source>
        <dbReference type="ARBA" id="ARBA00022642"/>
    </source>
</evidence>
<evidence type="ECO:0000256" key="9">
    <source>
        <dbReference type="ARBA" id="ARBA00022723"/>
    </source>
</evidence>
<name>A0A3B0VHX7_9ZZZZ</name>
<keyword evidence="5" id="KW-0004">4Fe-4S</keyword>
<dbReference type="EMBL" id="UOEY01000099">
    <property type="protein sequence ID" value="VAW40270.1"/>
    <property type="molecule type" value="Genomic_DNA"/>
</dbReference>
<reference evidence="12" key="1">
    <citation type="submission" date="2018-06" db="EMBL/GenBank/DDBJ databases">
        <authorList>
            <person name="Zhirakovskaya E."/>
        </authorList>
    </citation>
    <scope>NUCLEOTIDE SEQUENCE</scope>
</reference>
<dbReference type="FunFam" id="3.40.50.10800:FF:000001">
    <property type="entry name" value="Quinolinate synthase A"/>
    <property type="match status" value="1"/>
</dbReference>
<evidence type="ECO:0000256" key="11">
    <source>
        <dbReference type="ARBA" id="ARBA00023014"/>
    </source>
</evidence>
<dbReference type="GO" id="GO:0046872">
    <property type="term" value="F:metal ion binding"/>
    <property type="evidence" value="ECO:0007669"/>
    <property type="project" value="UniProtKB-KW"/>
</dbReference>
<sequence length="385" mass="41974">NSFSNAHGFRTTLNNNQTAITIMKIIETITIDQDRINRLVAQAQPAPPVSGAEKEKLISRIKGLLKEKNAVLVAHYYTDDDLQILADATGGCVSDSLEMARFGHAHAAGTVVVAGVRFMGETAKILNPEKRVLMPSLEAECSLDLSCRDDVFKAFCDAHPDRTVVVYANTSAAVKARADWVVTSSIATRIVRHLHDKGEKIIWAPDRYLGDYIQKTTGADMLLWPGYCVVHDAFKADELRSLRRRYPEAAVLVHPESPMDVIDQADVVGSTTRLIKAVTELDNDLFIVATDLGIFHKMKEAAPGKRFLEAPTGGTGASCLSCAHCPWMAMNGLAGLAHALETGDNEVQVEPELGKRAMIPVKRMLDFAEQLQMKAIGDANIVSPA</sequence>
<dbReference type="SUPFAM" id="SSF142754">
    <property type="entry name" value="NadA-like"/>
    <property type="match status" value="1"/>
</dbReference>
<keyword evidence="7" id="KW-0662">Pyridine nucleotide biosynthesis</keyword>
<evidence type="ECO:0000256" key="5">
    <source>
        <dbReference type="ARBA" id="ARBA00022485"/>
    </source>
</evidence>
<dbReference type="AlphaFoldDB" id="A0A3B0VHX7"/>
<evidence type="ECO:0000256" key="1">
    <source>
        <dbReference type="ARBA" id="ARBA00001966"/>
    </source>
</evidence>
<keyword evidence="10" id="KW-0408">Iron</keyword>
<feature type="non-terminal residue" evidence="12">
    <location>
        <position position="1"/>
    </location>
</feature>
<keyword evidence="6" id="KW-0963">Cytoplasm</keyword>
<evidence type="ECO:0000256" key="2">
    <source>
        <dbReference type="ARBA" id="ARBA00004496"/>
    </source>
</evidence>
<dbReference type="PANTHER" id="PTHR30573:SF0">
    <property type="entry name" value="QUINOLINATE SYNTHASE, CHLOROPLASTIC"/>
    <property type="match status" value="1"/>
</dbReference>
<evidence type="ECO:0000313" key="12">
    <source>
        <dbReference type="EMBL" id="VAW40270.1"/>
    </source>
</evidence>
<proteinExistence type="predicted"/>
<dbReference type="NCBIfam" id="NF006877">
    <property type="entry name" value="PRK09375.1-1"/>
    <property type="match status" value="1"/>
</dbReference>
<dbReference type="NCBIfam" id="NF006878">
    <property type="entry name" value="PRK09375.1-2"/>
    <property type="match status" value="1"/>
</dbReference>
<evidence type="ECO:0000256" key="4">
    <source>
        <dbReference type="ARBA" id="ARBA00012669"/>
    </source>
</evidence>
<dbReference type="GO" id="GO:0034628">
    <property type="term" value="P:'de novo' NAD+ biosynthetic process from L-aspartate"/>
    <property type="evidence" value="ECO:0007669"/>
    <property type="project" value="TreeGrafter"/>
</dbReference>
<gene>
    <name evidence="12" type="ORF">MNBD_DELTA04-1795</name>
</gene>
<evidence type="ECO:0000256" key="6">
    <source>
        <dbReference type="ARBA" id="ARBA00022490"/>
    </source>
</evidence>